<protein>
    <submittedName>
        <fullName evidence="1">Uncharacterized protein</fullName>
    </submittedName>
</protein>
<dbReference type="Proteomes" id="UP000866740">
    <property type="component" value="Unassembled WGS sequence"/>
</dbReference>
<evidence type="ECO:0000313" key="1">
    <source>
        <dbReference type="EMBL" id="OHJ48391.1"/>
    </source>
</evidence>
<gene>
    <name evidence="1" type="ORF">A7S51_21130</name>
</gene>
<sequence>MAFIKIFVIDVVKNNCVFCVMQLSITRYSVKYSVGYIIKRGILVTLDTYNKFIEDVHNIPFIGKDSRQSPSYYMDIQRFLQHLICNNFLYAKDTPEDNPWTQYSPIYNELGKKELPFVFKQNKYLCCDRALELLKDAGIIDIKKYSYGNGKSRTFALSKAYLKRWFEVSPDDYRQRDDRYIYLSVGKRVRDVKIMTEEQLIHKALSHFNKPRHATRHVSRETQQYMRQVYLNMGTLRINLDKLRAYVPENEREAALKSHFLQHLAERGCRMVSSVPLVVEYFPEYKLAERGTRSFEKNGGFQALKSAIKWEVVVGINYDIKSSQLNILKHELERYGIKCKRLAKITKKKVMRRFNIDQKAAKLLIYTLIYSLGEFRKHKDSAAFRKLCDLYGYNEAVCVADEWIEFVQPVRRALKKLVARYLGEHVNCPGRGWAIRNAVRQSLMVKPGKITASVRRCVLSHMIQGIESKAVYEAVLANPGVCGSIEHDGLVTNREICWNHPYLELKKKH</sequence>
<reference evidence="1" key="1">
    <citation type="submission" date="2016-09" db="EMBL/GenBank/DDBJ databases">
        <title>Whole genome sequencing of Salmonella enterica.</title>
        <authorList>
            <person name="Bell R."/>
        </authorList>
    </citation>
    <scope>NUCLEOTIDE SEQUENCE [LARGE SCALE GENOMIC DNA]</scope>
    <source>
        <strain evidence="1">CFSAN044929</strain>
    </source>
</reference>
<dbReference type="EMBL" id="MLTE01000017">
    <property type="protein sequence ID" value="OHJ48391.1"/>
    <property type="molecule type" value="Genomic_DNA"/>
</dbReference>
<proteinExistence type="predicted"/>
<accession>A0A3F3J5K4</accession>
<comment type="caution">
    <text evidence="1">The sequence shown here is derived from an EMBL/GenBank/DDBJ whole genome shotgun (WGS) entry which is preliminary data.</text>
</comment>
<name>A0A3F3J5K4_SALER</name>
<organism evidence="1">
    <name type="scientific">Salmonella enterica</name>
    <name type="common">Salmonella choleraesuis</name>
    <dbReference type="NCBI Taxonomy" id="28901"/>
    <lineage>
        <taxon>Bacteria</taxon>
        <taxon>Pseudomonadati</taxon>
        <taxon>Pseudomonadota</taxon>
        <taxon>Gammaproteobacteria</taxon>
        <taxon>Enterobacterales</taxon>
        <taxon>Enterobacteriaceae</taxon>
        <taxon>Salmonella</taxon>
    </lineage>
</organism>
<dbReference type="AlphaFoldDB" id="A0A3F3J5K4"/>